<dbReference type="EMBL" id="JAUOEM010000002">
    <property type="protein sequence ID" value="MDO5987063.1"/>
    <property type="molecule type" value="Genomic_DNA"/>
</dbReference>
<evidence type="ECO:0000256" key="4">
    <source>
        <dbReference type="ARBA" id="ARBA00023163"/>
    </source>
</evidence>
<evidence type="ECO:0000256" key="3">
    <source>
        <dbReference type="ARBA" id="ARBA00023082"/>
    </source>
</evidence>
<dbReference type="InterPro" id="IPR014284">
    <property type="entry name" value="RNA_pol_sigma-70_dom"/>
</dbReference>
<dbReference type="InterPro" id="IPR013325">
    <property type="entry name" value="RNA_pol_sigma_r2"/>
</dbReference>
<dbReference type="RefSeq" id="WP_303281606.1">
    <property type="nucleotide sequence ID" value="NZ_BAABCZ010000005.1"/>
</dbReference>
<dbReference type="InterPro" id="IPR013324">
    <property type="entry name" value="RNA_pol_sigma_r3/r4-like"/>
</dbReference>
<evidence type="ECO:0000259" key="5">
    <source>
        <dbReference type="Pfam" id="PF04542"/>
    </source>
</evidence>
<dbReference type="InterPro" id="IPR036388">
    <property type="entry name" value="WH-like_DNA-bd_sf"/>
</dbReference>
<dbReference type="PANTHER" id="PTHR43133:SF46">
    <property type="entry name" value="RNA POLYMERASE SIGMA-70 FACTOR ECF SUBFAMILY"/>
    <property type="match status" value="1"/>
</dbReference>
<evidence type="ECO:0000256" key="2">
    <source>
        <dbReference type="ARBA" id="ARBA00023015"/>
    </source>
</evidence>
<dbReference type="NCBIfam" id="TIGR02937">
    <property type="entry name" value="sigma70-ECF"/>
    <property type="match status" value="1"/>
</dbReference>
<evidence type="ECO:0000256" key="1">
    <source>
        <dbReference type="ARBA" id="ARBA00010641"/>
    </source>
</evidence>
<comment type="caution">
    <text evidence="7">The sequence shown here is derived from an EMBL/GenBank/DDBJ whole genome shotgun (WGS) entry which is preliminary data.</text>
</comment>
<dbReference type="InterPro" id="IPR007627">
    <property type="entry name" value="RNA_pol_sigma70_r2"/>
</dbReference>
<feature type="domain" description="RNA polymerase sigma-70 region 2" evidence="5">
    <location>
        <begin position="30"/>
        <end position="91"/>
    </location>
</feature>
<keyword evidence="3" id="KW-0731">Sigma factor</keyword>
<keyword evidence="8" id="KW-1185">Reference proteome</keyword>
<dbReference type="Gene3D" id="1.10.10.10">
    <property type="entry name" value="Winged helix-like DNA-binding domain superfamily/Winged helix DNA-binding domain"/>
    <property type="match status" value="1"/>
</dbReference>
<gene>
    <name evidence="7" type="ORF">Q4Q39_06535</name>
</gene>
<dbReference type="SUPFAM" id="SSF88659">
    <property type="entry name" value="Sigma3 and sigma4 domains of RNA polymerase sigma factors"/>
    <property type="match status" value="1"/>
</dbReference>
<evidence type="ECO:0000259" key="6">
    <source>
        <dbReference type="Pfam" id="PF08281"/>
    </source>
</evidence>
<protein>
    <submittedName>
        <fullName evidence="7">RNA polymerase sigma-70 factor</fullName>
    </submittedName>
</protein>
<accession>A0ABT8WZF5</accession>
<keyword evidence="4" id="KW-0804">Transcription</keyword>
<dbReference type="InterPro" id="IPR013249">
    <property type="entry name" value="RNA_pol_sigma70_r4_t2"/>
</dbReference>
<dbReference type="SUPFAM" id="SSF88946">
    <property type="entry name" value="Sigma2 domain of RNA polymerase sigma factors"/>
    <property type="match status" value="1"/>
</dbReference>
<evidence type="ECO:0000313" key="7">
    <source>
        <dbReference type="EMBL" id="MDO5987063.1"/>
    </source>
</evidence>
<keyword evidence="2" id="KW-0805">Transcription regulation</keyword>
<dbReference type="Pfam" id="PF04542">
    <property type="entry name" value="Sigma70_r2"/>
    <property type="match status" value="1"/>
</dbReference>
<sequence length="195" mass="23027">MTNSQNDETLITLLNKGDNKVLSLVYKKYWETMYLAAYNMVKNKEISEDIVQDIFVNLWHKRDQITIKTSLKSYLYTSTIYKVYDYFKKNKHIIKLELFENFDKKIQSSNPETILMHGELIKHIDSVIENLPEKCKLVFKLSREDQLSNREIAKKLNISPRTVENHISKALKYLRASLNVSLSLEFITFILQNKN</sequence>
<organism evidence="7 8">
    <name type="scientific">Flavivirga amylovorans</name>
    <dbReference type="NCBI Taxonomy" id="870486"/>
    <lineage>
        <taxon>Bacteria</taxon>
        <taxon>Pseudomonadati</taxon>
        <taxon>Bacteroidota</taxon>
        <taxon>Flavobacteriia</taxon>
        <taxon>Flavobacteriales</taxon>
        <taxon>Flavobacteriaceae</taxon>
        <taxon>Flavivirga</taxon>
    </lineage>
</organism>
<reference evidence="7" key="1">
    <citation type="submission" date="2023-07" db="EMBL/GenBank/DDBJ databases">
        <title>Two novel species in the genus Flavivirga.</title>
        <authorList>
            <person name="Kwon K."/>
        </authorList>
    </citation>
    <scope>NUCLEOTIDE SEQUENCE</scope>
    <source>
        <strain evidence="7">KACC 14157</strain>
    </source>
</reference>
<dbReference type="NCBIfam" id="TIGR02985">
    <property type="entry name" value="Sig70_bacteroi1"/>
    <property type="match status" value="1"/>
</dbReference>
<dbReference type="Proteomes" id="UP001176891">
    <property type="component" value="Unassembled WGS sequence"/>
</dbReference>
<comment type="similarity">
    <text evidence="1">Belongs to the sigma-70 factor family. ECF subfamily.</text>
</comment>
<dbReference type="Gene3D" id="1.10.1740.10">
    <property type="match status" value="1"/>
</dbReference>
<evidence type="ECO:0000313" key="8">
    <source>
        <dbReference type="Proteomes" id="UP001176891"/>
    </source>
</evidence>
<name>A0ABT8WZF5_9FLAO</name>
<proteinExistence type="inferred from homology"/>
<dbReference type="Pfam" id="PF08281">
    <property type="entry name" value="Sigma70_r4_2"/>
    <property type="match status" value="1"/>
</dbReference>
<dbReference type="InterPro" id="IPR039425">
    <property type="entry name" value="RNA_pol_sigma-70-like"/>
</dbReference>
<dbReference type="InterPro" id="IPR014327">
    <property type="entry name" value="RNA_pol_sigma70_bacteroid"/>
</dbReference>
<feature type="domain" description="RNA polymerase sigma factor 70 region 4 type 2" evidence="6">
    <location>
        <begin position="124"/>
        <end position="174"/>
    </location>
</feature>
<dbReference type="PANTHER" id="PTHR43133">
    <property type="entry name" value="RNA POLYMERASE ECF-TYPE SIGMA FACTO"/>
    <property type="match status" value="1"/>
</dbReference>